<accession>A0ABZ0HRC5</accession>
<evidence type="ECO:0000313" key="2">
    <source>
        <dbReference type="EMBL" id="WOJ89327.1"/>
    </source>
</evidence>
<keyword evidence="1" id="KW-1133">Transmembrane helix</keyword>
<dbReference type="RefSeq" id="WP_407338770.1">
    <property type="nucleotide sequence ID" value="NZ_CP136862.1"/>
</dbReference>
<feature type="transmembrane region" description="Helical" evidence="1">
    <location>
        <begin position="12"/>
        <end position="38"/>
    </location>
</feature>
<dbReference type="InterPro" id="IPR018666">
    <property type="entry name" value="DUF2125"/>
</dbReference>
<keyword evidence="3" id="KW-1185">Reference proteome</keyword>
<sequence length="353" mass="37490">MASKGLEPKKSLIASGPIIVIAALVAAAIVGWSLFWYIASRKTEAALTAWVAREAQAGRNWICPDQRIAGYPLDIEVSCANPLFQGEILGRKFTGSLRGFRASAPLLRSDALIAELEPPFIAKTSDGAINAVLQWGSLGLELIGRPGVLSRASLIGEQVTLQGTVGDIESLSGGLNSLTAYIVLPPGRQDSAYDFRLALNDASFPALDNRLGLQPPVSVTFGGTVTQADFVNSGKLEDRLERWRAAGGKIDVKTLRLLSGTSTLEAHGGLDLDDEHRIRGNLDASITGLEPFLQQLGVDPGLIAAGSLVTNFLGKRAQRETGGGAHLPLPVTIANGWLSIGPIRTQVHFEPLY</sequence>
<dbReference type="Pfam" id="PF09898">
    <property type="entry name" value="DUF2125"/>
    <property type="match status" value="1"/>
</dbReference>
<keyword evidence="1" id="KW-0472">Membrane</keyword>
<gene>
    <name evidence="2" type="ORF">RZS28_16240</name>
</gene>
<keyword evidence="1" id="KW-0812">Transmembrane</keyword>
<dbReference type="EMBL" id="CP136862">
    <property type="protein sequence ID" value="WOJ89327.1"/>
    <property type="molecule type" value="Genomic_DNA"/>
</dbReference>
<evidence type="ECO:0000313" key="3">
    <source>
        <dbReference type="Proteomes" id="UP001626536"/>
    </source>
</evidence>
<reference evidence="2 3" key="1">
    <citation type="submission" date="2023-10" db="EMBL/GenBank/DDBJ databases">
        <title>Novel methanotroph of the genus Methylocapsa from a subarctic wetland.</title>
        <authorList>
            <person name="Belova S.E."/>
            <person name="Oshkin I.Y."/>
            <person name="Miroshnikov K."/>
            <person name="Dedysh S.N."/>
        </authorList>
    </citation>
    <scope>NUCLEOTIDE SEQUENCE [LARGE SCALE GENOMIC DNA]</scope>
    <source>
        <strain evidence="2 3">RX1</strain>
    </source>
</reference>
<name>A0ABZ0HRC5_9HYPH</name>
<dbReference type="Proteomes" id="UP001626536">
    <property type="component" value="Chromosome"/>
</dbReference>
<evidence type="ECO:0000256" key="1">
    <source>
        <dbReference type="SAM" id="Phobius"/>
    </source>
</evidence>
<protein>
    <submittedName>
        <fullName evidence="2">DUF2125 domain-containing protein</fullName>
    </submittedName>
</protein>
<proteinExistence type="predicted"/>
<organism evidence="2 3">
    <name type="scientific">Methylocapsa polymorpha</name>
    <dbReference type="NCBI Taxonomy" id="3080828"/>
    <lineage>
        <taxon>Bacteria</taxon>
        <taxon>Pseudomonadati</taxon>
        <taxon>Pseudomonadota</taxon>
        <taxon>Alphaproteobacteria</taxon>
        <taxon>Hyphomicrobiales</taxon>
        <taxon>Beijerinckiaceae</taxon>
        <taxon>Methylocapsa</taxon>
    </lineage>
</organism>